<keyword evidence="5 8" id="KW-1133">Transmembrane helix</keyword>
<evidence type="ECO:0000256" key="4">
    <source>
        <dbReference type="ARBA" id="ARBA00022692"/>
    </source>
</evidence>
<dbReference type="EMBL" id="JQZV01000001">
    <property type="protein sequence ID" value="KGN93638.1"/>
    <property type="molecule type" value="Genomic_DNA"/>
</dbReference>
<evidence type="ECO:0000256" key="3">
    <source>
        <dbReference type="ARBA" id="ARBA00022679"/>
    </source>
</evidence>
<feature type="transmembrane region" description="Helical" evidence="8">
    <location>
        <begin position="252"/>
        <end position="269"/>
    </location>
</feature>
<keyword evidence="10" id="KW-1185">Reference proteome</keyword>
<keyword evidence="4 8" id="KW-0812">Transmembrane</keyword>
<evidence type="ECO:0000256" key="8">
    <source>
        <dbReference type="SAM" id="Phobius"/>
    </source>
</evidence>
<evidence type="ECO:0000313" key="10">
    <source>
        <dbReference type="Proteomes" id="UP000030101"/>
    </source>
</evidence>
<dbReference type="Proteomes" id="UP000030101">
    <property type="component" value="Unassembled WGS sequence"/>
</dbReference>
<comment type="caution">
    <text evidence="9">The sequence shown here is derived from an EMBL/GenBank/DDBJ whole genome shotgun (WGS) entry which is preliminary data.</text>
</comment>
<reference evidence="9 10" key="1">
    <citation type="submission" date="2014-08" db="EMBL/GenBank/DDBJ databases">
        <title>Porphyromonas canoris strain:OH2762 Genome sequencing.</title>
        <authorList>
            <person name="Wallis C."/>
            <person name="Deusch O."/>
            <person name="O'Flynn C."/>
            <person name="Davis I."/>
            <person name="Jospin G."/>
            <person name="Darling A.E."/>
            <person name="Coil D.A."/>
            <person name="Alexiev A."/>
            <person name="Horsfall A."/>
            <person name="Kirkwood N."/>
            <person name="Harris S."/>
            <person name="Eisen J.A."/>
        </authorList>
    </citation>
    <scope>NUCLEOTIDE SEQUENCE [LARGE SCALE GENOMIC DNA]</scope>
    <source>
        <strain evidence="10">COT-108 OH2762</strain>
    </source>
</reference>
<dbReference type="InterPro" id="IPR018584">
    <property type="entry name" value="GT87"/>
</dbReference>
<feature type="transmembrane region" description="Helical" evidence="8">
    <location>
        <begin position="185"/>
        <end position="205"/>
    </location>
</feature>
<accession>A0ABR4XPK0</accession>
<feature type="transmembrane region" description="Helical" evidence="8">
    <location>
        <begin position="64"/>
        <end position="80"/>
    </location>
</feature>
<evidence type="ECO:0000313" key="9">
    <source>
        <dbReference type="EMBL" id="KGN93638.1"/>
    </source>
</evidence>
<feature type="transmembrane region" description="Helical" evidence="8">
    <location>
        <begin position="123"/>
        <end position="147"/>
    </location>
</feature>
<comment type="subcellular location">
    <subcellularLocation>
        <location evidence="1">Cell membrane</location>
        <topology evidence="1">Multi-pass membrane protein</topology>
    </subcellularLocation>
</comment>
<protein>
    <recommendedName>
        <fullName evidence="11">DUF2029 domain-containing protein</fullName>
    </recommendedName>
</protein>
<keyword evidence="6 8" id="KW-0472">Membrane</keyword>
<name>A0ABR4XPK0_9PORP</name>
<proteinExistence type="inferred from homology"/>
<evidence type="ECO:0000256" key="1">
    <source>
        <dbReference type="ARBA" id="ARBA00004651"/>
    </source>
</evidence>
<evidence type="ECO:0008006" key="11">
    <source>
        <dbReference type="Google" id="ProtNLM"/>
    </source>
</evidence>
<gene>
    <name evidence="9" type="ORF">HQ43_00420</name>
</gene>
<comment type="similarity">
    <text evidence="7">Belongs to the glycosyltransferase 87 family.</text>
</comment>
<feature type="transmembrane region" description="Helical" evidence="8">
    <location>
        <begin position="153"/>
        <end position="178"/>
    </location>
</feature>
<evidence type="ECO:0000256" key="7">
    <source>
        <dbReference type="ARBA" id="ARBA00024033"/>
    </source>
</evidence>
<keyword evidence="2" id="KW-1003">Cell membrane</keyword>
<sequence length="385" mass="44075">MLGALGRSSRTPLVVWGAVLLFACFKKIARGKFNNYRIFERSWDHFLQHQDLYSYYPAEYHDRFLYGPLFTLVIAPFSMLPPVAGVVLWLVVSTVMLFYAIKSIPGLSISGRAVIFWVTANELLLGLLMEQYNVLIAALLILSYVFTVKEKPWAATFFIALGFLTKIYGIAGLCFWLFSKKKKSFLLSFFFWTLLLGLLPMLGGWDYAVEQYRNWLVALGGKNTQNMFALMQNMGLVGMIRKLSGAEQYSDLLVIVPGMLLFLLPLLRFKAYESALFRRSVLASLLLFIVLFSSGTESNTYIIAYLGIALWWIDRDRNSRYRIWDAVLLTGAMIFSFTTSDLMPKTLKNEILLPYAIKALFPSLIWLRLQLSLLFSSRYLLNEKA</sequence>
<feature type="transmembrane region" description="Helical" evidence="8">
    <location>
        <begin position="12"/>
        <end position="29"/>
    </location>
</feature>
<organism evidence="9 10">
    <name type="scientific">Porphyromonas canoris</name>
    <dbReference type="NCBI Taxonomy" id="36875"/>
    <lineage>
        <taxon>Bacteria</taxon>
        <taxon>Pseudomonadati</taxon>
        <taxon>Bacteroidota</taxon>
        <taxon>Bacteroidia</taxon>
        <taxon>Bacteroidales</taxon>
        <taxon>Porphyromonadaceae</taxon>
        <taxon>Porphyromonas</taxon>
    </lineage>
</organism>
<feature type="transmembrane region" description="Helical" evidence="8">
    <location>
        <begin position="298"/>
        <end position="314"/>
    </location>
</feature>
<dbReference type="Pfam" id="PF09594">
    <property type="entry name" value="GT87"/>
    <property type="match status" value="1"/>
</dbReference>
<keyword evidence="3" id="KW-0808">Transferase</keyword>
<dbReference type="PROSITE" id="PS51257">
    <property type="entry name" value="PROKAR_LIPOPROTEIN"/>
    <property type="match status" value="1"/>
</dbReference>
<evidence type="ECO:0000256" key="2">
    <source>
        <dbReference type="ARBA" id="ARBA00022475"/>
    </source>
</evidence>
<feature type="transmembrane region" description="Helical" evidence="8">
    <location>
        <begin position="321"/>
        <end position="339"/>
    </location>
</feature>
<evidence type="ECO:0000256" key="5">
    <source>
        <dbReference type="ARBA" id="ARBA00022989"/>
    </source>
</evidence>
<evidence type="ECO:0000256" key="6">
    <source>
        <dbReference type="ARBA" id="ARBA00023136"/>
    </source>
</evidence>